<protein>
    <submittedName>
        <fullName evidence="3">Down syndrome cell adhesion molecule</fullName>
    </submittedName>
</protein>
<feature type="region of interest" description="Disordered" evidence="1">
    <location>
        <begin position="191"/>
        <end position="318"/>
    </location>
</feature>
<proteinExistence type="predicted"/>
<feature type="compositionally biased region" description="Polar residues" evidence="1">
    <location>
        <begin position="255"/>
        <end position="272"/>
    </location>
</feature>
<gene>
    <name evidence="3" type="ORF">C7M84_022667</name>
</gene>
<organism evidence="3 4">
    <name type="scientific">Penaeus vannamei</name>
    <name type="common">Whiteleg shrimp</name>
    <name type="synonym">Litopenaeus vannamei</name>
    <dbReference type="NCBI Taxonomy" id="6689"/>
    <lineage>
        <taxon>Eukaryota</taxon>
        <taxon>Metazoa</taxon>
        <taxon>Ecdysozoa</taxon>
        <taxon>Arthropoda</taxon>
        <taxon>Crustacea</taxon>
        <taxon>Multicrustacea</taxon>
        <taxon>Malacostraca</taxon>
        <taxon>Eumalacostraca</taxon>
        <taxon>Eucarida</taxon>
        <taxon>Decapoda</taxon>
        <taxon>Dendrobranchiata</taxon>
        <taxon>Penaeoidea</taxon>
        <taxon>Penaeidae</taxon>
        <taxon>Penaeus</taxon>
    </lineage>
</organism>
<evidence type="ECO:0000313" key="4">
    <source>
        <dbReference type="Proteomes" id="UP000283509"/>
    </source>
</evidence>
<feature type="compositionally biased region" description="Polar residues" evidence="1">
    <location>
        <begin position="191"/>
        <end position="200"/>
    </location>
</feature>
<accession>A0A3R7QZ16</accession>
<dbReference type="Pfam" id="PF12355">
    <property type="entry name" value="Dscam_C"/>
    <property type="match status" value="1"/>
</dbReference>
<dbReference type="Proteomes" id="UP000283509">
    <property type="component" value="Unassembled WGS sequence"/>
</dbReference>
<feature type="compositionally biased region" description="Low complexity" evidence="1">
    <location>
        <begin position="288"/>
        <end position="308"/>
    </location>
</feature>
<sequence length="366" mass="39168">MQYLCTTEEVYQQYQYNASMPPPSTMDKRHPGFREELGYIPPPNRKLPPVPGSQYNTCDRIKRGGGSGRGTHATWDPRRPMYEELSLHPPPGRRIPLGGPPQPLGSQDTLRSGEVGADLAWEQGTEAQIMIQVQILGMSPPVHPQSPLSPTQNNPRHGSGNYYSCVAGEYGPGGPPSSTYYSTVPGDMTASRMSNSTFSPTYDDPARSDEESDQYGGSTYSGGGPYARAIDSVSQSGTAKRLNGGHPPGAPVSGPQPSNHRFISNRGSTSGSAGQGSPEPPPPPPPRNGDLPLDSSGLGSSLNDSNNSTASNQFSEAECDHDLVQRNYGVKATKSTEEMRKLLDKNEAAAHIQNGGLRMVSDEMNV</sequence>
<feature type="region of interest" description="Disordered" evidence="1">
    <location>
        <begin position="141"/>
        <end position="160"/>
    </location>
</feature>
<dbReference type="AlphaFoldDB" id="A0A3R7QZ16"/>
<evidence type="ECO:0000256" key="1">
    <source>
        <dbReference type="SAM" id="MobiDB-lite"/>
    </source>
</evidence>
<dbReference type="InterPro" id="IPR021012">
    <property type="entry name" value="Dscam1_C"/>
</dbReference>
<reference evidence="3 4" key="2">
    <citation type="submission" date="2019-01" db="EMBL/GenBank/DDBJ databases">
        <title>The decoding of complex shrimp genome reveals the adaptation for benthos swimmer, frequently molting mechanism and breeding impact on genome.</title>
        <authorList>
            <person name="Sun Y."/>
            <person name="Gao Y."/>
            <person name="Yu Y."/>
        </authorList>
    </citation>
    <scope>NUCLEOTIDE SEQUENCE [LARGE SCALE GENOMIC DNA]</scope>
    <source>
        <tissue evidence="3">Muscle</tissue>
    </source>
</reference>
<feature type="domain" description="Cell adhesion molecule Dscam1 C-terminal" evidence="2">
    <location>
        <begin position="196"/>
        <end position="341"/>
    </location>
</feature>
<reference evidence="3 4" key="1">
    <citation type="submission" date="2018-04" db="EMBL/GenBank/DDBJ databases">
        <authorList>
            <person name="Zhang X."/>
            <person name="Yuan J."/>
            <person name="Li F."/>
            <person name="Xiang J."/>
        </authorList>
    </citation>
    <scope>NUCLEOTIDE SEQUENCE [LARGE SCALE GENOMIC DNA]</scope>
    <source>
        <tissue evidence="3">Muscle</tissue>
    </source>
</reference>
<name>A0A3R7QZ16_PENVA</name>
<dbReference type="EMBL" id="QCYY01000588">
    <property type="protein sequence ID" value="ROT84146.1"/>
    <property type="molecule type" value="Genomic_DNA"/>
</dbReference>
<evidence type="ECO:0000259" key="2">
    <source>
        <dbReference type="Pfam" id="PF12355"/>
    </source>
</evidence>
<evidence type="ECO:0000313" key="3">
    <source>
        <dbReference type="EMBL" id="ROT84146.1"/>
    </source>
</evidence>
<keyword evidence="4" id="KW-1185">Reference proteome</keyword>
<feature type="compositionally biased region" description="Polar residues" evidence="1">
    <location>
        <begin position="146"/>
        <end position="156"/>
    </location>
</feature>
<feature type="compositionally biased region" description="Pro residues" evidence="1">
    <location>
        <begin position="278"/>
        <end position="287"/>
    </location>
</feature>
<dbReference type="OrthoDB" id="5969272at2759"/>
<comment type="caution">
    <text evidence="3">The sequence shown here is derived from an EMBL/GenBank/DDBJ whole genome shotgun (WGS) entry which is preliminary data.</text>
</comment>